<comment type="caution">
    <text evidence="2">The sequence shown here is derived from an EMBL/GenBank/DDBJ whole genome shotgun (WGS) entry which is preliminary data.</text>
</comment>
<keyword evidence="3" id="KW-1185">Reference proteome</keyword>
<evidence type="ECO:0000313" key="2">
    <source>
        <dbReference type="EMBL" id="GAX87859.1"/>
    </source>
</evidence>
<dbReference type="Proteomes" id="UP000217944">
    <property type="component" value="Unassembled WGS sequence"/>
</dbReference>
<dbReference type="CDD" id="cd07344">
    <property type="entry name" value="M48_yhfN_like"/>
    <property type="match status" value="1"/>
</dbReference>
<dbReference type="Gene3D" id="3.30.2010.10">
    <property type="entry name" value="Metalloproteases ('zincins'), catalytic domain"/>
    <property type="match status" value="1"/>
</dbReference>
<organism evidence="2 3">
    <name type="scientific">Lebetimonas natsushimae</name>
    <dbReference type="NCBI Taxonomy" id="1936991"/>
    <lineage>
        <taxon>Bacteria</taxon>
        <taxon>Pseudomonadati</taxon>
        <taxon>Campylobacterota</taxon>
        <taxon>Epsilonproteobacteria</taxon>
        <taxon>Nautiliales</taxon>
        <taxon>Nautiliaceae</taxon>
        <taxon>Lebetimonas</taxon>
    </lineage>
</organism>
<dbReference type="EMBL" id="BDME01000002">
    <property type="protein sequence ID" value="GAX87859.1"/>
    <property type="molecule type" value="Genomic_DNA"/>
</dbReference>
<evidence type="ECO:0000259" key="1">
    <source>
        <dbReference type="Pfam" id="PF01863"/>
    </source>
</evidence>
<proteinExistence type="predicted"/>
<evidence type="ECO:0000313" key="3">
    <source>
        <dbReference type="Proteomes" id="UP000217944"/>
    </source>
</evidence>
<dbReference type="RefSeq" id="WP_096259357.1">
    <property type="nucleotide sequence ID" value="NZ_BDME01000002.1"/>
</dbReference>
<accession>A0A292YF78</accession>
<dbReference type="OrthoDB" id="5321643at2"/>
<dbReference type="AlphaFoldDB" id="A0A292YF78"/>
<protein>
    <recommendedName>
        <fullName evidence="1">YgjP-like metallopeptidase domain-containing protein</fullName>
    </recommendedName>
</protein>
<dbReference type="InterPro" id="IPR002725">
    <property type="entry name" value="YgjP-like_metallopeptidase"/>
</dbReference>
<feature type="domain" description="YgjP-like metallopeptidase" evidence="1">
    <location>
        <begin position="81"/>
        <end position="182"/>
    </location>
</feature>
<dbReference type="PANTHER" id="PTHR30399:SF1">
    <property type="entry name" value="UTP PYROPHOSPHATASE"/>
    <property type="match status" value="1"/>
</dbReference>
<dbReference type="Pfam" id="PF01863">
    <property type="entry name" value="YgjP-like"/>
    <property type="match status" value="1"/>
</dbReference>
<reference evidence="2 3" key="1">
    <citation type="journal article" date="2017" name="Syst. Appl. Microbiol.">
        <title>Lebetimonas natsushimae sp. nov., a novel strictly anaerobic, moderately thermophilic chemoautotroph isolated from a deep-sea hydrothermal vent polychaete nest in the Mid-Okinawa Trough.</title>
        <authorList>
            <person name="Nagata R."/>
            <person name="Takaki Y."/>
            <person name="Tame A."/>
            <person name="Nunoura T."/>
            <person name="Muto H."/>
            <person name="Mino S."/>
            <person name="Sawayama S."/>
            <person name="Takai K."/>
            <person name="Nakagawa S."/>
        </authorList>
    </citation>
    <scope>NUCLEOTIDE SEQUENCE [LARGE SCALE GENOMIC DNA]</scope>
    <source>
        <strain evidence="2 3">HS1857</strain>
    </source>
</reference>
<name>A0A292YF78_9BACT</name>
<sequence>MDKIFFNGIEIKYKIIKKPIKHIYLRIYDSHVEVSANRFVSNDYIKKFILKHIDHIIERQKSVNYYYLFGKKYIKNGIDEKDIYKNKLPEVILPILYKYSNKMNLHPSKISFRFNKTRWGSCSYKNSISFNYYLAKLPVELIEYVVVHELAHIKHKNHGKDFWALVEEYLPDVRERRKNLRKFEKVI</sequence>
<gene>
    <name evidence="2" type="ORF">LNAT_P1156</name>
</gene>
<dbReference type="InterPro" id="IPR053136">
    <property type="entry name" value="UTP_pyrophosphatase-like"/>
</dbReference>
<dbReference type="PANTHER" id="PTHR30399">
    <property type="entry name" value="UNCHARACTERIZED PROTEIN YGJP"/>
    <property type="match status" value="1"/>
</dbReference>